<protein>
    <submittedName>
        <fullName evidence="3">Abdominal ganglion neuropeptide r3-14</fullName>
    </submittedName>
</protein>
<keyword evidence="3" id="KW-0527">Neuropeptide</keyword>
<dbReference type="EMBL" id="BLXT01005224">
    <property type="protein sequence ID" value="GFO20906.1"/>
    <property type="molecule type" value="Genomic_DNA"/>
</dbReference>
<organism evidence="3 4">
    <name type="scientific">Plakobranchus ocellatus</name>
    <dbReference type="NCBI Taxonomy" id="259542"/>
    <lineage>
        <taxon>Eukaryota</taxon>
        <taxon>Metazoa</taxon>
        <taxon>Spiralia</taxon>
        <taxon>Lophotrochozoa</taxon>
        <taxon>Mollusca</taxon>
        <taxon>Gastropoda</taxon>
        <taxon>Heterobranchia</taxon>
        <taxon>Euthyneura</taxon>
        <taxon>Panpulmonata</taxon>
        <taxon>Sacoglossa</taxon>
        <taxon>Placobranchoidea</taxon>
        <taxon>Plakobranchidae</taxon>
        <taxon>Plakobranchus</taxon>
    </lineage>
</organism>
<accession>A0AAV4BC20</accession>
<reference evidence="3 4" key="1">
    <citation type="journal article" date="2021" name="Elife">
        <title>Chloroplast acquisition without the gene transfer in kleptoplastic sea slugs, Plakobranchus ocellatus.</title>
        <authorList>
            <person name="Maeda T."/>
            <person name="Takahashi S."/>
            <person name="Yoshida T."/>
            <person name="Shimamura S."/>
            <person name="Takaki Y."/>
            <person name="Nagai Y."/>
            <person name="Toyoda A."/>
            <person name="Suzuki Y."/>
            <person name="Arimoto A."/>
            <person name="Ishii H."/>
            <person name="Satoh N."/>
            <person name="Nishiyama T."/>
            <person name="Hasebe M."/>
            <person name="Maruyama T."/>
            <person name="Minagawa J."/>
            <person name="Obokata J."/>
            <person name="Shigenobu S."/>
        </authorList>
    </citation>
    <scope>NUCLEOTIDE SEQUENCE [LARGE SCALE GENOMIC DNA]</scope>
</reference>
<feature type="region of interest" description="Disordered" evidence="1">
    <location>
        <begin position="81"/>
        <end position="112"/>
    </location>
</feature>
<gene>
    <name evidence="3" type="ORF">PoB_004741100</name>
</gene>
<proteinExistence type="predicted"/>
<sequence>MEINRAVLLVCLIAVSLLAHCSLASPVLPGDSLTMIESAVSNLRARREANGMEPADAAYKNLLTRMRRSMAQIYTGNIHFNNHRRHNRNGLRRHRRRHRHHQRHGAGRVYEA</sequence>
<evidence type="ECO:0000256" key="2">
    <source>
        <dbReference type="SAM" id="SignalP"/>
    </source>
</evidence>
<evidence type="ECO:0000313" key="3">
    <source>
        <dbReference type="EMBL" id="GFO20906.1"/>
    </source>
</evidence>
<dbReference type="AlphaFoldDB" id="A0AAV4BC20"/>
<dbReference type="GO" id="GO:0007218">
    <property type="term" value="P:neuropeptide signaling pathway"/>
    <property type="evidence" value="ECO:0007669"/>
    <property type="project" value="UniProtKB-KW"/>
</dbReference>
<name>A0AAV4BC20_9GAST</name>
<keyword evidence="2" id="KW-0732">Signal</keyword>
<evidence type="ECO:0000313" key="4">
    <source>
        <dbReference type="Proteomes" id="UP000735302"/>
    </source>
</evidence>
<feature type="signal peptide" evidence="2">
    <location>
        <begin position="1"/>
        <end position="24"/>
    </location>
</feature>
<evidence type="ECO:0000256" key="1">
    <source>
        <dbReference type="SAM" id="MobiDB-lite"/>
    </source>
</evidence>
<comment type="caution">
    <text evidence="3">The sequence shown here is derived from an EMBL/GenBank/DDBJ whole genome shotgun (WGS) entry which is preliminary data.</text>
</comment>
<keyword evidence="4" id="KW-1185">Reference proteome</keyword>
<feature type="chain" id="PRO_5043315698" evidence="2">
    <location>
        <begin position="25"/>
        <end position="112"/>
    </location>
</feature>
<feature type="compositionally biased region" description="Basic residues" evidence="1">
    <location>
        <begin position="81"/>
        <end position="106"/>
    </location>
</feature>
<dbReference type="Proteomes" id="UP000735302">
    <property type="component" value="Unassembled WGS sequence"/>
</dbReference>